<dbReference type="Pfam" id="PF07777">
    <property type="entry name" value="MFMR"/>
    <property type="match status" value="1"/>
</dbReference>
<proteinExistence type="inferred from homology"/>
<reference evidence="10" key="1">
    <citation type="submission" date="2023-05" db="EMBL/GenBank/DDBJ databases">
        <title>Nepenthes gracilis genome sequencing.</title>
        <authorList>
            <person name="Fukushima K."/>
        </authorList>
    </citation>
    <scope>NUCLEOTIDE SEQUENCE</scope>
    <source>
        <strain evidence="10">SING2019-196</strain>
    </source>
</reference>
<comment type="subcellular location">
    <subcellularLocation>
        <location evidence="1">Nucleus</location>
    </subcellularLocation>
</comment>
<feature type="region of interest" description="Disordered" evidence="8">
    <location>
        <begin position="439"/>
        <end position="486"/>
    </location>
</feature>
<dbReference type="InterPro" id="IPR044827">
    <property type="entry name" value="GBF-like"/>
</dbReference>
<dbReference type="InterPro" id="IPR012900">
    <property type="entry name" value="MFMR"/>
</dbReference>
<evidence type="ECO:0000259" key="9">
    <source>
        <dbReference type="PROSITE" id="PS50217"/>
    </source>
</evidence>
<sequence>MLMVHYGTYHMLIDPDFPVISETKNEKQKRSEFAVNINSVLTGRDYSHIGYKLKFHCLFSMGNSDEVKSLKSDGKSSSPAVSQEQTNVQLYPDWAAMQAYYGPRVALPQYFNSAVASGHPPPPYMWCPPQPMMPPYGAPYAAIYSHGGVYVHPAVPLGSQSLGQGVVSSPTVSDAMATPLSMDTPLKSSGNTDKGLMKKLKSFDGLAMSMGNSNVDQAEGAAEHRFSQSAEIEGSSDGSDGNTEEQTDQNKRKRSHEGLPISAFRNEKMGTKTSPPRSGKVSSIGDKVLGVPVTQANATGKIMGTVLPPSMATTLELRNPGVNTKDNSTTVPSTAIVPCESLLQDERELKREKRKQSNRESARRSRLRKQAEAEELAGRVEYLTAENISLKSEINQLTENSGKLRCENALLMEKLKSTQAGQSEGIAYSKADVKKATSALSTENLLSRVKNNSGSTSRSSENSSNSGAKFHQLSDSSPRADAVAAG</sequence>
<comment type="similarity">
    <text evidence="2">Belongs to the bZIP family.</text>
</comment>
<dbReference type="CDD" id="cd14702">
    <property type="entry name" value="bZIP_plant_GBF1"/>
    <property type="match status" value="1"/>
</dbReference>
<feature type="coiled-coil region" evidence="7">
    <location>
        <begin position="339"/>
        <end position="400"/>
    </location>
</feature>
<evidence type="ECO:0000256" key="5">
    <source>
        <dbReference type="ARBA" id="ARBA00023163"/>
    </source>
</evidence>
<evidence type="ECO:0000313" key="10">
    <source>
        <dbReference type="EMBL" id="GMH00447.1"/>
    </source>
</evidence>
<dbReference type="EMBL" id="BSYO01000002">
    <property type="protein sequence ID" value="GMH00447.1"/>
    <property type="molecule type" value="Genomic_DNA"/>
</dbReference>
<evidence type="ECO:0000256" key="2">
    <source>
        <dbReference type="ARBA" id="ARBA00007163"/>
    </source>
</evidence>
<feature type="region of interest" description="Disordered" evidence="8">
    <location>
        <begin position="216"/>
        <end position="284"/>
    </location>
</feature>
<dbReference type="GO" id="GO:0000976">
    <property type="term" value="F:transcription cis-regulatory region binding"/>
    <property type="evidence" value="ECO:0007669"/>
    <property type="project" value="UniProtKB-ARBA"/>
</dbReference>
<evidence type="ECO:0000256" key="3">
    <source>
        <dbReference type="ARBA" id="ARBA00023015"/>
    </source>
</evidence>
<keyword evidence="6" id="KW-0539">Nucleus</keyword>
<keyword evidence="3" id="KW-0805">Transcription regulation</keyword>
<feature type="compositionally biased region" description="Low complexity" evidence="8">
    <location>
        <begin position="451"/>
        <end position="466"/>
    </location>
</feature>
<dbReference type="GO" id="GO:0005634">
    <property type="term" value="C:nucleus"/>
    <property type="evidence" value="ECO:0007669"/>
    <property type="project" value="UniProtKB-SubCell"/>
</dbReference>
<keyword evidence="4" id="KW-0238">DNA-binding</keyword>
<dbReference type="GO" id="GO:0003700">
    <property type="term" value="F:DNA-binding transcription factor activity"/>
    <property type="evidence" value="ECO:0007669"/>
    <property type="project" value="InterPro"/>
</dbReference>
<dbReference type="InterPro" id="IPR004827">
    <property type="entry name" value="bZIP"/>
</dbReference>
<evidence type="ECO:0000256" key="1">
    <source>
        <dbReference type="ARBA" id="ARBA00004123"/>
    </source>
</evidence>
<evidence type="ECO:0000256" key="6">
    <source>
        <dbReference type="ARBA" id="ARBA00023242"/>
    </source>
</evidence>
<dbReference type="Pfam" id="PF16596">
    <property type="entry name" value="MFMR_assoc"/>
    <property type="match status" value="1"/>
</dbReference>
<dbReference type="InterPro" id="IPR046347">
    <property type="entry name" value="bZIP_sf"/>
</dbReference>
<protein>
    <recommendedName>
        <fullName evidence="9">BZIP domain-containing protein</fullName>
    </recommendedName>
</protein>
<dbReference type="Proteomes" id="UP001279734">
    <property type="component" value="Unassembled WGS sequence"/>
</dbReference>
<name>A0AAD3P6S5_NEPGR</name>
<keyword evidence="7" id="KW-0175">Coiled coil</keyword>
<dbReference type="PANTHER" id="PTHR45967">
    <property type="entry name" value="G-BOX-BINDING FACTOR 3-RELATED"/>
    <property type="match status" value="1"/>
</dbReference>
<gene>
    <name evidence="10" type="ORF">Nepgr_002286</name>
</gene>
<evidence type="ECO:0000256" key="4">
    <source>
        <dbReference type="ARBA" id="ARBA00023125"/>
    </source>
</evidence>
<feature type="domain" description="BZIP" evidence="9">
    <location>
        <begin position="348"/>
        <end position="411"/>
    </location>
</feature>
<evidence type="ECO:0000256" key="7">
    <source>
        <dbReference type="SAM" id="Coils"/>
    </source>
</evidence>
<dbReference type="InterPro" id="IPR045314">
    <property type="entry name" value="bZIP_plant_GBF1"/>
</dbReference>
<dbReference type="Gene3D" id="1.20.5.170">
    <property type="match status" value="1"/>
</dbReference>
<dbReference type="SMART" id="SM00338">
    <property type="entry name" value="BRLZ"/>
    <property type="match status" value="1"/>
</dbReference>
<evidence type="ECO:0000313" key="11">
    <source>
        <dbReference type="Proteomes" id="UP001279734"/>
    </source>
</evidence>
<dbReference type="PROSITE" id="PS00036">
    <property type="entry name" value="BZIP_BASIC"/>
    <property type="match status" value="1"/>
</dbReference>
<comment type="caution">
    <text evidence="10">The sequence shown here is derived from an EMBL/GenBank/DDBJ whole genome shotgun (WGS) entry which is preliminary data.</text>
</comment>
<keyword evidence="11" id="KW-1185">Reference proteome</keyword>
<evidence type="ECO:0000256" key="8">
    <source>
        <dbReference type="SAM" id="MobiDB-lite"/>
    </source>
</evidence>
<keyword evidence="5" id="KW-0804">Transcription</keyword>
<dbReference type="PROSITE" id="PS50217">
    <property type="entry name" value="BZIP"/>
    <property type="match status" value="1"/>
</dbReference>
<dbReference type="PANTHER" id="PTHR45967:SF1">
    <property type="entry name" value="G-BOX-BINDING FACTOR 3"/>
    <property type="match status" value="1"/>
</dbReference>
<accession>A0AAD3P6S5</accession>
<dbReference type="Pfam" id="PF00170">
    <property type="entry name" value="bZIP_1"/>
    <property type="match status" value="1"/>
</dbReference>
<organism evidence="10 11">
    <name type="scientific">Nepenthes gracilis</name>
    <name type="common">Slender pitcher plant</name>
    <dbReference type="NCBI Taxonomy" id="150966"/>
    <lineage>
        <taxon>Eukaryota</taxon>
        <taxon>Viridiplantae</taxon>
        <taxon>Streptophyta</taxon>
        <taxon>Embryophyta</taxon>
        <taxon>Tracheophyta</taxon>
        <taxon>Spermatophyta</taxon>
        <taxon>Magnoliopsida</taxon>
        <taxon>eudicotyledons</taxon>
        <taxon>Gunneridae</taxon>
        <taxon>Pentapetalae</taxon>
        <taxon>Caryophyllales</taxon>
        <taxon>Nepenthaceae</taxon>
        <taxon>Nepenthes</taxon>
    </lineage>
</organism>
<dbReference type="FunFam" id="1.20.5.170:FF:000063">
    <property type="entry name" value="G-box binding factor 3"/>
    <property type="match status" value="1"/>
</dbReference>
<dbReference type="SUPFAM" id="SSF57959">
    <property type="entry name" value="Leucine zipper domain"/>
    <property type="match status" value="1"/>
</dbReference>
<dbReference type="AlphaFoldDB" id="A0AAD3P6S5"/>
<dbReference type="GO" id="GO:0005737">
    <property type="term" value="C:cytoplasm"/>
    <property type="evidence" value="ECO:0007669"/>
    <property type="project" value="UniProtKB-ARBA"/>
</dbReference>